<evidence type="ECO:0000259" key="1">
    <source>
        <dbReference type="SMART" id="SM00731"/>
    </source>
</evidence>
<dbReference type="Pfam" id="PF17283">
    <property type="entry name" value="Zn_ribbon_SprT"/>
    <property type="match status" value="1"/>
</dbReference>
<dbReference type="Pfam" id="PF10263">
    <property type="entry name" value="SprT-like"/>
    <property type="match status" value="1"/>
</dbReference>
<dbReference type="EMBL" id="CAKD01000002">
    <property type="protein sequence ID" value="CCI84429.1"/>
    <property type="molecule type" value="Genomic_DNA"/>
</dbReference>
<dbReference type="STRING" id="1423790.BN53_09480"/>
<dbReference type="Proteomes" id="UP000009311">
    <property type="component" value="Unassembled WGS sequence"/>
</dbReference>
<dbReference type="InterPro" id="IPR006640">
    <property type="entry name" value="SprT-like_domain"/>
</dbReference>
<evidence type="ECO:0000313" key="3">
    <source>
        <dbReference type="Proteomes" id="UP000009311"/>
    </source>
</evidence>
<proteinExistence type="predicted"/>
<keyword evidence="3" id="KW-1185">Reference proteome</keyword>
<dbReference type="InterPro" id="IPR035240">
    <property type="entry name" value="SprT_Zn_ribbon"/>
</dbReference>
<dbReference type="GO" id="GO:0006950">
    <property type="term" value="P:response to stress"/>
    <property type="evidence" value="ECO:0007669"/>
    <property type="project" value="UniProtKB-ARBA"/>
</dbReference>
<sequence>MPNSSASLNQKELQKLVESISLAFFARPFTHQVKINRRFKTTGGRYHLDDHHLEINAHFLSEQYRAELIGIIKHELCHYHLHLAHRGYRHCDQDFKDLLKEVGGSRYAPDIGLRRKRKFHYLYRCQSCGQIYPRTRRLNLERYRCGRCYGQLILLESK</sequence>
<protein>
    <submittedName>
        <fullName evidence="2">SprT-like protein</fullName>
    </submittedName>
</protein>
<feature type="domain" description="SprT-like" evidence="1">
    <location>
        <begin position="11"/>
        <end position="155"/>
    </location>
</feature>
<reference evidence="2 3" key="1">
    <citation type="submission" date="2012-06" db="EMBL/GenBank/DDBJ databases">
        <title>Draft Genome Sequence of Lactobacillus pasteurii CRBIP 24.76T.</title>
        <authorList>
            <person name="Cousin S."/>
            <person name="Bouchier C."/>
            <person name="Loux V."/>
            <person name="Ma L."/>
            <person name="Creno S."/>
            <person name="Bizet C."/>
            <person name="Clermont D."/>
        </authorList>
    </citation>
    <scope>NUCLEOTIDE SEQUENCE [LARGE SCALE GENOMIC DNA]</scope>
    <source>
        <strain evidence="3">CRBIP 24.76T</strain>
    </source>
</reference>
<dbReference type="NCBIfam" id="NF003339">
    <property type="entry name" value="PRK04351.1"/>
    <property type="match status" value="1"/>
</dbReference>
<organism evidence="2 3">
    <name type="scientific">Lactobacillus pasteurii DSM 23907 = CRBIP 24.76</name>
    <dbReference type="NCBI Taxonomy" id="1423790"/>
    <lineage>
        <taxon>Bacteria</taxon>
        <taxon>Bacillati</taxon>
        <taxon>Bacillota</taxon>
        <taxon>Bacilli</taxon>
        <taxon>Lactobacillales</taxon>
        <taxon>Lactobacillaceae</taxon>
        <taxon>Lactobacillus</taxon>
    </lineage>
</organism>
<accession>I7KKG2</accession>
<dbReference type="AlphaFoldDB" id="I7KKG2"/>
<evidence type="ECO:0000313" key="2">
    <source>
        <dbReference type="EMBL" id="CCI84429.1"/>
    </source>
</evidence>
<dbReference type="SMART" id="SM00731">
    <property type="entry name" value="SprT"/>
    <property type="match status" value="1"/>
</dbReference>
<comment type="caution">
    <text evidence="2">The sequence shown here is derived from an EMBL/GenBank/DDBJ whole genome shotgun (WGS) entry which is preliminary data.</text>
</comment>
<gene>
    <name evidence="2" type="ORF">BN53_09480</name>
</gene>
<name>I7KKG2_9LACO</name>
<dbReference type="eggNOG" id="COG3091">
    <property type="taxonomic scope" value="Bacteria"/>
</dbReference>
<dbReference type="PATRIC" id="fig|1423790.3.peg.752"/>